<reference evidence="3 4" key="1">
    <citation type="submission" date="2021-01" db="EMBL/GenBank/DDBJ databases">
        <title>011410 draft genome.</title>
        <authorList>
            <person name="Lang L."/>
        </authorList>
    </citation>
    <scope>NUCLEOTIDE SEQUENCE [LARGE SCALE GENOMIC DNA]</scope>
    <source>
        <strain evidence="3 4">KCTC 42845</strain>
    </source>
</reference>
<comment type="caution">
    <text evidence="3">The sequence shown here is derived from an EMBL/GenBank/DDBJ whole genome shotgun (WGS) entry which is preliminary data.</text>
</comment>
<dbReference type="Proteomes" id="UP000644749">
    <property type="component" value="Unassembled WGS sequence"/>
</dbReference>
<sequence length="274" mass="30213">MHHDITDLRQFYYQRSLGRVVQRILRDRLVTRWPPGGCTGMTVAGFGFAAPMLRPYLATARRVTALMPGPQGVMAWPAGMPNHSVLCDESAWPLEAGSVDRLVILHGLETSDDPKALLAEAWRVLGPGGRMIVMVPNRAGLWAASDRTPFGLGRSYTAGQIETQARRAGFVPEWHGSAVYIPPSDRRFWLGSAQMWERTGKRISRVLIAGVVLIELSKQVRAPIGPEMRVHVPSPREILDGVVGPRPARAPLGRNVQHLRDGKQDPSRIVSTCP</sequence>
<evidence type="ECO:0000259" key="2">
    <source>
        <dbReference type="Pfam" id="PF08241"/>
    </source>
</evidence>
<accession>A0ABS1S1K7</accession>
<dbReference type="InterPro" id="IPR013216">
    <property type="entry name" value="Methyltransf_11"/>
</dbReference>
<evidence type="ECO:0000313" key="4">
    <source>
        <dbReference type="Proteomes" id="UP000644749"/>
    </source>
</evidence>
<proteinExistence type="predicted"/>
<dbReference type="GO" id="GO:0008168">
    <property type="term" value="F:methyltransferase activity"/>
    <property type="evidence" value="ECO:0007669"/>
    <property type="project" value="UniProtKB-KW"/>
</dbReference>
<organism evidence="3 4">
    <name type="scientific">Paracoccus aerius</name>
    <dbReference type="NCBI Taxonomy" id="1915382"/>
    <lineage>
        <taxon>Bacteria</taxon>
        <taxon>Pseudomonadati</taxon>
        <taxon>Pseudomonadota</taxon>
        <taxon>Alphaproteobacteria</taxon>
        <taxon>Rhodobacterales</taxon>
        <taxon>Paracoccaceae</taxon>
        <taxon>Paracoccus</taxon>
    </lineage>
</organism>
<keyword evidence="3" id="KW-0489">Methyltransferase</keyword>
<name>A0ABS1S1K7_9RHOB</name>
<feature type="region of interest" description="Disordered" evidence="1">
    <location>
        <begin position="250"/>
        <end position="274"/>
    </location>
</feature>
<evidence type="ECO:0000313" key="3">
    <source>
        <dbReference type="EMBL" id="MBL3672586.1"/>
    </source>
</evidence>
<gene>
    <name evidence="3" type="ORF">JL111_03725</name>
</gene>
<dbReference type="InterPro" id="IPR029063">
    <property type="entry name" value="SAM-dependent_MTases_sf"/>
</dbReference>
<dbReference type="Gene3D" id="3.40.50.150">
    <property type="entry name" value="Vaccinia Virus protein VP39"/>
    <property type="match status" value="1"/>
</dbReference>
<protein>
    <submittedName>
        <fullName evidence="3">Methyltransferase domain-containing protein</fullName>
    </submittedName>
</protein>
<evidence type="ECO:0000256" key="1">
    <source>
        <dbReference type="SAM" id="MobiDB-lite"/>
    </source>
</evidence>
<dbReference type="RefSeq" id="WP_191307047.1">
    <property type="nucleotide sequence ID" value="NZ_BNCL01000001.1"/>
</dbReference>
<keyword evidence="4" id="KW-1185">Reference proteome</keyword>
<dbReference type="GO" id="GO:0032259">
    <property type="term" value="P:methylation"/>
    <property type="evidence" value="ECO:0007669"/>
    <property type="project" value="UniProtKB-KW"/>
</dbReference>
<dbReference type="SUPFAM" id="SSF53335">
    <property type="entry name" value="S-adenosyl-L-methionine-dependent methyltransferases"/>
    <property type="match status" value="1"/>
</dbReference>
<dbReference type="Pfam" id="PF08241">
    <property type="entry name" value="Methyltransf_11"/>
    <property type="match status" value="1"/>
</dbReference>
<dbReference type="EMBL" id="JAESHT010000002">
    <property type="protein sequence ID" value="MBL3672586.1"/>
    <property type="molecule type" value="Genomic_DNA"/>
</dbReference>
<keyword evidence="3" id="KW-0808">Transferase</keyword>
<feature type="domain" description="Methyltransferase type 11" evidence="2">
    <location>
        <begin position="45"/>
        <end position="133"/>
    </location>
</feature>